<proteinExistence type="predicted"/>
<reference evidence="2 3" key="1">
    <citation type="submission" date="2014-06" db="EMBL/GenBank/DDBJ databases">
        <title>Evolutionary Origins and Diversification of the Mycorrhizal Mutualists.</title>
        <authorList>
            <consortium name="DOE Joint Genome Institute"/>
            <consortium name="Mycorrhizal Genomics Consortium"/>
            <person name="Kohler A."/>
            <person name="Kuo A."/>
            <person name="Nagy L.G."/>
            <person name="Floudas D."/>
            <person name="Copeland A."/>
            <person name="Barry K.W."/>
            <person name="Cichocki N."/>
            <person name="Veneault-Fourrey C."/>
            <person name="LaButti K."/>
            <person name="Lindquist E.A."/>
            <person name="Lipzen A."/>
            <person name="Lundell T."/>
            <person name="Morin E."/>
            <person name="Murat C."/>
            <person name="Riley R."/>
            <person name="Ohm R."/>
            <person name="Sun H."/>
            <person name="Tunlid A."/>
            <person name="Henrissat B."/>
            <person name="Grigoriev I.V."/>
            <person name="Hibbett D.S."/>
            <person name="Martin F."/>
        </authorList>
    </citation>
    <scope>NUCLEOTIDE SEQUENCE [LARGE SCALE GENOMIC DNA]</scope>
    <source>
        <strain evidence="2 3">SS14</strain>
    </source>
</reference>
<dbReference type="OrthoDB" id="5569309at2759"/>
<gene>
    <name evidence="2" type="ORF">M422DRAFT_253905</name>
</gene>
<evidence type="ECO:0000256" key="1">
    <source>
        <dbReference type="SAM" id="MobiDB-lite"/>
    </source>
</evidence>
<accession>A0A0C9VWS5</accession>
<dbReference type="EMBL" id="KN837127">
    <property type="protein sequence ID" value="KIJ42816.1"/>
    <property type="molecule type" value="Genomic_DNA"/>
</dbReference>
<sequence length="136" mass="15028">MIDAEETQKRGAEALKAKLKADVLHNQEQEHIRSADTKVFTSVLSRYTCKDDLKDIAACFHFTEDTMKGTNTQHLSQIKAYMEANPVLQANPRFAALYGQQCGGKVAESPSVESPEVEEDCDEPESSEEDTDSDSG</sequence>
<feature type="region of interest" description="Disordered" evidence="1">
    <location>
        <begin position="105"/>
        <end position="136"/>
    </location>
</feature>
<organism evidence="2 3">
    <name type="scientific">Sphaerobolus stellatus (strain SS14)</name>
    <dbReference type="NCBI Taxonomy" id="990650"/>
    <lineage>
        <taxon>Eukaryota</taxon>
        <taxon>Fungi</taxon>
        <taxon>Dikarya</taxon>
        <taxon>Basidiomycota</taxon>
        <taxon>Agaricomycotina</taxon>
        <taxon>Agaricomycetes</taxon>
        <taxon>Phallomycetidae</taxon>
        <taxon>Geastrales</taxon>
        <taxon>Sphaerobolaceae</taxon>
        <taxon>Sphaerobolus</taxon>
    </lineage>
</organism>
<dbReference type="Proteomes" id="UP000054279">
    <property type="component" value="Unassembled WGS sequence"/>
</dbReference>
<keyword evidence="3" id="KW-1185">Reference proteome</keyword>
<evidence type="ECO:0000313" key="2">
    <source>
        <dbReference type="EMBL" id="KIJ42816.1"/>
    </source>
</evidence>
<dbReference type="AlphaFoldDB" id="A0A0C9VWS5"/>
<evidence type="ECO:0000313" key="3">
    <source>
        <dbReference type="Proteomes" id="UP000054279"/>
    </source>
</evidence>
<protein>
    <submittedName>
        <fullName evidence="2">Uncharacterized protein</fullName>
    </submittedName>
</protein>
<name>A0A0C9VWS5_SPHS4</name>
<feature type="compositionally biased region" description="Acidic residues" evidence="1">
    <location>
        <begin position="115"/>
        <end position="136"/>
    </location>
</feature>
<dbReference type="HOGENOM" id="CLU_143028_0_0_1"/>